<evidence type="ECO:0000313" key="1">
    <source>
        <dbReference type="EMBL" id="AOZ09866.1"/>
    </source>
</evidence>
<organism evidence="1 2">
    <name type="scientific">Cupriavidus malaysiensis</name>
    <dbReference type="NCBI Taxonomy" id="367825"/>
    <lineage>
        <taxon>Bacteria</taxon>
        <taxon>Pseudomonadati</taxon>
        <taxon>Pseudomonadota</taxon>
        <taxon>Betaproteobacteria</taxon>
        <taxon>Burkholderiales</taxon>
        <taxon>Burkholderiaceae</taxon>
        <taxon>Cupriavidus</taxon>
    </lineage>
</organism>
<reference evidence="1 2" key="1">
    <citation type="submission" date="2016-10" db="EMBL/GenBank/DDBJ databases">
        <title>Complete genome sequences of three Cupriavidus strains isolated from various Malaysian environments.</title>
        <authorList>
            <person name="Abdullah A.A.-A."/>
            <person name="Shafie N.A.H."/>
            <person name="Lau N.S."/>
        </authorList>
    </citation>
    <scope>NUCLEOTIDE SEQUENCE [LARGE SCALE GENOMIC DNA]</scope>
    <source>
        <strain evidence="1 2">USMAA1020</strain>
    </source>
</reference>
<accession>A0ABM6FDJ3</accession>
<dbReference type="Proteomes" id="UP000177515">
    <property type="component" value="Chromosome 2"/>
</dbReference>
<dbReference type="EMBL" id="CP017755">
    <property type="protein sequence ID" value="AOZ09866.1"/>
    <property type="molecule type" value="Genomic_DNA"/>
</dbReference>
<name>A0ABM6FDJ3_9BURK</name>
<proteinExistence type="predicted"/>
<protein>
    <submittedName>
        <fullName evidence="1">Uncharacterized protein</fullName>
    </submittedName>
</protein>
<keyword evidence="2" id="KW-1185">Reference proteome</keyword>
<sequence>MRMSIQWYHNYIVEGFAKPSGAGRFAALGRVRLGDHVIAESEAFGSFAQCSDAQSGGLSWAQRHVDALISSA</sequence>
<gene>
    <name evidence="1" type="ORF">BKK80_29700</name>
</gene>
<evidence type="ECO:0000313" key="2">
    <source>
        <dbReference type="Proteomes" id="UP000177515"/>
    </source>
</evidence>